<keyword evidence="1" id="KW-1133">Transmembrane helix</keyword>
<feature type="transmembrane region" description="Helical" evidence="1">
    <location>
        <begin position="146"/>
        <end position="167"/>
    </location>
</feature>
<reference evidence="3" key="1">
    <citation type="submission" date="2021-02" db="EMBL/GenBank/DDBJ databases">
        <authorList>
            <person name="Nowell W R."/>
        </authorList>
    </citation>
    <scope>NUCLEOTIDE SEQUENCE</scope>
</reference>
<accession>A0A814E128</accession>
<dbReference type="InterPro" id="IPR013766">
    <property type="entry name" value="Thioredoxin_domain"/>
</dbReference>
<sequence length="293" mass="33757">MRHFEMPLYLFSKEHQFDQIIYERRLNVLVFTVCWSLGSKMILPTIYDLSREQHLVHVNVYRVDLDEHTNQSTQYLNITTIPTVQWYFHGNKVDESIGVDTEQLINKTSHYAKANKLHDQLRTKRKSTFDHLHSLIHSTMYSNRKLVIDFLVSVFATFILCTTILSISTANWNIDANQHRVGLFQRCVHKSSCSIKELHRTVTLLALFTVVLLVTSTLASFLLMGSTTDQQNRCYILVPLALFGAGTAMTLLFMKVHEQIYVNSYSAFIFLIDTVLAHVLGGVSILHGSMFYF</sequence>
<gene>
    <name evidence="3" type="ORF">EDS130_LOCUS12874</name>
</gene>
<name>A0A814E128_ADIRI</name>
<keyword evidence="1" id="KW-0472">Membrane</keyword>
<dbReference type="Gene3D" id="3.40.30.10">
    <property type="entry name" value="Glutaredoxin"/>
    <property type="match status" value="1"/>
</dbReference>
<evidence type="ECO:0000313" key="4">
    <source>
        <dbReference type="Proteomes" id="UP000663852"/>
    </source>
</evidence>
<evidence type="ECO:0000313" key="3">
    <source>
        <dbReference type="EMBL" id="CAF0961479.1"/>
    </source>
</evidence>
<feature type="domain" description="Thioredoxin" evidence="2">
    <location>
        <begin position="13"/>
        <end position="106"/>
    </location>
</feature>
<organism evidence="3 4">
    <name type="scientific">Adineta ricciae</name>
    <name type="common">Rotifer</name>
    <dbReference type="NCBI Taxonomy" id="249248"/>
    <lineage>
        <taxon>Eukaryota</taxon>
        <taxon>Metazoa</taxon>
        <taxon>Spiralia</taxon>
        <taxon>Gnathifera</taxon>
        <taxon>Rotifera</taxon>
        <taxon>Eurotatoria</taxon>
        <taxon>Bdelloidea</taxon>
        <taxon>Adinetida</taxon>
        <taxon>Adinetidae</taxon>
        <taxon>Adineta</taxon>
    </lineage>
</organism>
<evidence type="ECO:0000256" key="1">
    <source>
        <dbReference type="SAM" id="Phobius"/>
    </source>
</evidence>
<comment type="caution">
    <text evidence="3">The sequence shown here is derived from an EMBL/GenBank/DDBJ whole genome shotgun (WGS) entry which is preliminary data.</text>
</comment>
<dbReference type="CDD" id="cd02947">
    <property type="entry name" value="TRX_family"/>
    <property type="match status" value="1"/>
</dbReference>
<dbReference type="OrthoDB" id="9981766at2759"/>
<feature type="transmembrane region" description="Helical" evidence="1">
    <location>
        <begin position="235"/>
        <end position="253"/>
    </location>
</feature>
<evidence type="ECO:0000259" key="2">
    <source>
        <dbReference type="Pfam" id="PF00085"/>
    </source>
</evidence>
<keyword evidence="1" id="KW-0812">Transmembrane</keyword>
<dbReference type="Proteomes" id="UP000663852">
    <property type="component" value="Unassembled WGS sequence"/>
</dbReference>
<feature type="transmembrane region" description="Helical" evidence="1">
    <location>
        <begin position="204"/>
        <end position="223"/>
    </location>
</feature>
<protein>
    <recommendedName>
        <fullName evidence="2">Thioredoxin domain-containing protein</fullName>
    </recommendedName>
</protein>
<dbReference type="AlphaFoldDB" id="A0A814E128"/>
<dbReference type="Pfam" id="PF00085">
    <property type="entry name" value="Thioredoxin"/>
    <property type="match status" value="1"/>
</dbReference>
<proteinExistence type="predicted"/>
<dbReference type="InterPro" id="IPR036249">
    <property type="entry name" value="Thioredoxin-like_sf"/>
</dbReference>
<dbReference type="SUPFAM" id="SSF52833">
    <property type="entry name" value="Thioredoxin-like"/>
    <property type="match status" value="1"/>
</dbReference>
<feature type="transmembrane region" description="Helical" evidence="1">
    <location>
        <begin position="265"/>
        <end position="286"/>
    </location>
</feature>
<dbReference type="EMBL" id="CAJNOJ010000050">
    <property type="protein sequence ID" value="CAF0961479.1"/>
    <property type="molecule type" value="Genomic_DNA"/>
</dbReference>